<comment type="similarity">
    <text evidence="1">Belongs to the universal stress protein A family.</text>
</comment>
<dbReference type="InterPro" id="IPR006015">
    <property type="entry name" value="Universal_stress_UspA"/>
</dbReference>
<dbReference type="InterPro" id="IPR014729">
    <property type="entry name" value="Rossmann-like_a/b/a_fold"/>
</dbReference>
<sequence>MPHPVVVGVDGSETAYKAAEVARDLAVALNAPLLVISAFDGDHHEVIRSGNDEFVISATRDAEKVAKGVAGNLRTNGLEVTHLVARGKPADTLISEAARTKARLIVVGNRRMRGIGRVLGSVASSVAHGASCDVYIANTYDADK</sequence>
<dbReference type="PANTHER" id="PTHR46268:SF6">
    <property type="entry name" value="UNIVERSAL STRESS PROTEIN UP12"/>
    <property type="match status" value="1"/>
</dbReference>
<dbReference type="InterPro" id="IPR006016">
    <property type="entry name" value="UspA"/>
</dbReference>
<evidence type="ECO:0000259" key="2">
    <source>
        <dbReference type="Pfam" id="PF00582"/>
    </source>
</evidence>
<dbReference type="Gene3D" id="3.40.50.620">
    <property type="entry name" value="HUPs"/>
    <property type="match status" value="1"/>
</dbReference>
<dbReference type="Pfam" id="PF00582">
    <property type="entry name" value="Usp"/>
    <property type="match status" value="1"/>
</dbReference>
<keyword evidence="4" id="KW-1185">Reference proteome</keyword>
<organism evidence="3 4">
    <name type="scientific">Arthrobacter burdickii</name>
    <dbReference type="NCBI Taxonomy" id="3035920"/>
    <lineage>
        <taxon>Bacteria</taxon>
        <taxon>Bacillati</taxon>
        <taxon>Actinomycetota</taxon>
        <taxon>Actinomycetes</taxon>
        <taxon>Micrococcales</taxon>
        <taxon>Micrococcaceae</taxon>
        <taxon>Arthrobacter</taxon>
    </lineage>
</organism>
<gene>
    <name evidence="3" type="ORF">P5G52_03235</name>
</gene>
<dbReference type="EMBL" id="JAROCG010000001">
    <property type="protein sequence ID" value="MDN4609871.1"/>
    <property type="molecule type" value="Genomic_DNA"/>
</dbReference>
<feature type="domain" description="UspA" evidence="2">
    <location>
        <begin position="3"/>
        <end position="136"/>
    </location>
</feature>
<comment type="caution">
    <text evidence="3">The sequence shown here is derived from an EMBL/GenBank/DDBJ whole genome shotgun (WGS) entry which is preliminary data.</text>
</comment>
<protein>
    <submittedName>
        <fullName evidence="3">Universal stress protein</fullName>
    </submittedName>
</protein>
<evidence type="ECO:0000256" key="1">
    <source>
        <dbReference type="ARBA" id="ARBA00008791"/>
    </source>
</evidence>
<dbReference type="RefSeq" id="WP_301224626.1">
    <property type="nucleotide sequence ID" value="NZ_JAROCG010000001.1"/>
</dbReference>
<dbReference type="PANTHER" id="PTHR46268">
    <property type="entry name" value="STRESS RESPONSE PROTEIN NHAX"/>
    <property type="match status" value="1"/>
</dbReference>
<reference evidence="3" key="1">
    <citation type="submission" date="2023-06" db="EMBL/GenBank/DDBJ databases">
        <title>MT1 and MT2 Draft Genomes of Novel Species.</title>
        <authorList>
            <person name="Venkateswaran K."/>
        </authorList>
    </citation>
    <scope>NUCLEOTIDE SEQUENCE</scope>
    <source>
        <strain evidence="3">IIF3SC-B10</strain>
    </source>
</reference>
<evidence type="ECO:0000313" key="3">
    <source>
        <dbReference type="EMBL" id="MDN4609871.1"/>
    </source>
</evidence>
<name>A0ABT8JZ49_9MICC</name>
<dbReference type="PRINTS" id="PR01438">
    <property type="entry name" value="UNVRSLSTRESS"/>
</dbReference>
<dbReference type="CDD" id="cd00293">
    <property type="entry name" value="USP-like"/>
    <property type="match status" value="1"/>
</dbReference>
<accession>A0ABT8JZ49</accession>
<proteinExistence type="inferred from homology"/>
<dbReference type="Proteomes" id="UP001174209">
    <property type="component" value="Unassembled WGS sequence"/>
</dbReference>
<evidence type="ECO:0000313" key="4">
    <source>
        <dbReference type="Proteomes" id="UP001174209"/>
    </source>
</evidence>
<dbReference type="SUPFAM" id="SSF52402">
    <property type="entry name" value="Adenine nucleotide alpha hydrolases-like"/>
    <property type="match status" value="1"/>
</dbReference>